<proteinExistence type="predicted"/>
<sequence length="31" mass="3932">MQISMSKFTRFTEKSKKKKTQIWIIKYLFQY</sequence>
<name>A0A5P9S8A7_9BETA</name>
<organism evidence="1">
    <name type="scientific">Human betaherpesvirus 6</name>
    <dbReference type="NCBI Taxonomy" id="10368"/>
    <lineage>
        <taxon>Viruses</taxon>
        <taxon>Duplodnaviria</taxon>
        <taxon>Heunggongvirae</taxon>
        <taxon>Peploviricota</taxon>
        <taxon>Herviviricetes</taxon>
        <taxon>Herpesvirales</taxon>
        <taxon>Orthoherpesviridae</taxon>
        <taxon>Betaherpesvirinae</taxon>
        <taxon>Roseolovirus</taxon>
    </lineage>
</organism>
<evidence type="ECO:0000313" key="1">
    <source>
        <dbReference type="EMBL" id="QFV47766.1"/>
    </source>
</evidence>
<reference evidence="1" key="1">
    <citation type="journal article" date="2018" name="BMC Genomics">
        <title>Comparative genomic, transcriptomic, and proteomic reannotation of human herpesvirus 6.</title>
        <authorList>
            <person name="Greninger A.L."/>
            <person name="Knudsen G.M."/>
            <person name="Roychoudhury P."/>
            <person name="Hanson D.J."/>
            <person name="Sedlak R.H."/>
            <person name="Xie H."/>
            <person name="Guan J."/>
            <person name="Nguyen T."/>
            <person name="Peddu V."/>
            <person name="Boeckh M."/>
            <person name="Huang M.L."/>
            <person name="Cook L."/>
            <person name="Depledge D.P."/>
            <person name="Zerr D.M."/>
            <person name="Koelle D.M."/>
            <person name="Gantt S."/>
            <person name="Yoshikawa T."/>
            <person name="Caserta M."/>
            <person name="Hill J.A."/>
            <person name="Jerome K.R."/>
        </authorList>
    </citation>
    <scope>NUCLEOTIDE SEQUENCE</scope>
    <source>
        <strain evidence="1">HP73C5</strain>
    </source>
</reference>
<dbReference type="EMBL" id="KY290183">
    <property type="protein sequence ID" value="QFV47766.1"/>
    <property type="molecule type" value="Genomic_DNA"/>
</dbReference>
<accession>A0A5P9S8A7</accession>
<protein>
    <submittedName>
        <fullName evidence="1">Uncharacterized protein</fullName>
    </submittedName>
</protein>